<evidence type="ECO:0000256" key="1">
    <source>
        <dbReference type="SAM" id="MobiDB-lite"/>
    </source>
</evidence>
<evidence type="ECO:0000313" key="3">
    <source>
        <dbReference type="EMBL" id="GFP58346.1"/>
    </source>
</evidence>
<keyword evidence="2" id="KW-1133">Transmembrane helix</keyword>
<feature type="transmembrane region" description="Helical" evidence="2">
    <location>
        <begin position="33"/>
        <end position="54"/>
    </location>
</feature>
<feature type="region of interest" description="Disordered" evidence="1">
    <location>
        <begin position="1"/>
        <end position="31"/>
    </location>
</feature>
<dbReference type="EMBL" id="BLZH01000010">
    <property type="protein sequence ID" value="GFP58346.1"/>
    <property type="molecule type" value="Genomic_DNA"/>
</dbReference>
<evidence type="ECO:0000313" key="4">
    <source>
        <dbReference type="Proteomes" id="UP000517252"/>
    </source>
</evidence>
<keyword evidence="2" id="KW-0472">Membrane</keyword>
<organism evidence="3 4">
    <name type="scientific">Trichoderma asperellum</name>
    <name type="common">Filamentous fungus</name>
    <dbReference type="NCBI Taxonomy" id="101201"/>
    <lineage>
        <taxon>Eukaryota</taxon>
        <taxon>Fungi</taxon>
        <taxon>Dikarya</taxon>
        <taxon>Ascomycota</taxon>
        <taxon>Pezizomycotina</taxon>
        <taxon>Sordariomycetes</taxon>
        <taxon>Hypocreomycetidae</taxon>
        <taxon>Hypocreales</taxon>
        <taxon>Hypocreaceae</taxon>
        <taxon>Trichoderma</taxon>
    </lineage>
</organism>
<proteinExistence type="predicted"/>
<reference evidence="3 4" key="1">
    <citation type="submission" date="2020-07" db="EMBL/GenBank/DDBJ databases">
        <title>Trichoderma asperellum IC-1 whole genome shotgun sequence.</title>
        <authorList>
            <person name="Kanamasa S."/>
            <person name="Takahashi H."/>
        </authorList>
    </citation>
    <scope>NUCLEOTIDE SEQUENCE [LARGE SCALE GENOMIC DNA]</scope>
    <source>
        <strain evidence="3 4">IC-1</strain>
    </source>
</reference>
<accession>A0A6V8R2M8</accession>
<comment type="caution">
    <text evidence="3">The sequence shown here is derived from an EMBL/GenBank/DDBJ whole genome shotgun (WGS) entry which is preliminary data.</text>
</comment>
<evidence type="ECO:0000256" key="2">
    <source>
        <dbReference type="SAM" id="Phobius"/>
    </source>
</evidence>
<feature type="compositionally biased region" description="Polar residues" evidence="1">
    <location>
        <begin position="9"/>
        <end position="18"/>
    </location>
</feature>
<dbReference type="AlphaFoldDB" id="A0A6V8R2M8"/>
<dbReference type="Proteomes" id="UP000517252">
    <property type="component" value="Unassembled WGS sequence"/>
</dbReference>
<gene>
    <name evidence="3" type="ORF">TASIC1_0010015700</name>
</gene>
<sequence>MKPALARQQPANPLSKQPQQPPHHSGPLPPETLALPALTQICVALFALAWMAAAAEMNRLVRAKVEEGSGWAGRAESVLVWAQLASRADLVSFAAVGALVNEPVEQGEKTVAADDIVVEVVEAVAEIGVVEAAVVAAVVTAVAVAVAAETVQASVYAAGLEPEVVEYVLGVGLVSGDVDAVDVDAVVVDAVKVVASASASASASVSALASVSASAANVEAVFAAGPEVWESGEGAESVVVEVEELSALGVKLAAAPPSGCRV</sequence>
<protein>
    <submittedName>
        <fullName evidence="3">Uncharacterized protein</fullName>
    </submittedName>
</protein>
<name>A0A6V8R2M8_TRIAP</name>
<keyword evidence="2" id="KW-0812">Transmembrane</keyword>